<keyword evidence="2" id="KW-1185">Reference proteome</keyword>
<sequence length="258" mass="28633">MQVKTTRTALPSVSADGFVDDRDHLHGQAPEAVLTASVPLTALELVAALYCRSLGMEYDYLAEMSDAEVRRWVAHIITFDGINTVHRDAQTDLLDPPADPGERAFLALCERRVATAFGITVRPTFPASIPWVRSIPDRAGRVMARLDVTQLRDRLFGLTYGEVAAAVFASPLAEDQAADPADVVRAGLAAVNDAERAAWRARWQELVAAQRFGQSRQVRRAAAAEYRRLWGGRFNRVHRTAERFWRQHGTWLDAAQAA</sequence>
<name>A0A4Q7ZEP4_9ACTN</name>
<comment type="caution">
    <text evidence="1">The sequence shown here is derived from an EMBL/GenBank/DDBJ whole genome shotgun (WGS) entry which is preliminary data.</text>
</comment>
<dbReference type="AlphaFoldDB" id="A0A4Q7ZEP4"/>
<dbReference type="EMBL" id="SHKY01000001">
    <property type="protein sequence ID" value="RZU49200.1"/>
    <property type="molecule type" value="Genomic_DNA"/>
</dbReference>
<evidence type="ECO:0000313" key="1">
    <source>
        <dbReference type="EMBL" id="RZU49200.1"/>
    </source>
</evidence>
<accession>A0A4Q7ZEP4</accession>
<dbReference type="Proteomes" id="UP000292564">
    <property type="component" value="Unassembled WGS sequence"/>
</dbReference>
<evidence type="ECO:0000313" key="2">
    <source>
        <dbReference type="Proteomes" id="UP000292564"/>
    </source>
</evidence>
<reference evidence="1 2" key="1">
    <citation type="submission" date="2019-02" db="EMBL/GenBank/DDBJ databases">
        <title>Sequencing the genomes of 1000 actinobacteria strains.</title>
        <authorList>
            <person name="Klenk H.-P."/>
        </authorList>
    </citation>
    <scope>NUCLEOTIDE SEQUENCE [LARGE SCALE GENOMIC DNA]</scope>
    <source>
        <strain evidence="1 2">DSM 45162</strain>
    </source>
</reference>
<protein>
    <submittedName>
        <fullName evidence="1">Uncharacterized protein</fullName>
    </submittedName>
</protein>
<gene>
    <name evidence="1" type="ORF">EV385_0939</name>
</gene>
<organism evidence="1 2">
    <name type="scientific">Krasilnikovia cinnamomea</name>
    <dbReference type="NCBI Taxonomy" id="349313"/>
    <lineage>
        <taxon>Bacteria</taxon>
        <taxon>Bacillati</taxon>
        <taxon>Actinomycetota</taxon>
        <taxon>Actinomycetes</taxon>
        <taxon>Micromonosporales</taxon>
        <taxon>Micromonosporaceae</taxon>
        <taxon>Krasilnikovia</taxon>
    </lineage>
</organism>
<proteinExistence type="predicted"/>
<dbReference type="OrthoDB" id="3576575at2"/>